<name>A0A7V9YYM1_9BACL</name>
<gene>
    <name evidence="1" type="ORF">HNQ85_000905</name>
</gene>
<organism evidence="1 2">
    <name type="scientific">[Anoxybacillus] calidus</name>
    <dbReference type="NCBI Taxonomy" id="575178"/>
    <lineage>
        <taxon>Bacteria</taxon>
        <taxon>Bacillati</taxon>
        <taxon>Bacillota</taxon>
        <taxon>Bacilli</taxon>
        <taxon>Bacillales</taxon>
        <taxon>Anoxybacillaceae</taxon>
        <taxon>Paranoxybacillus</taxon>
    </lineage>
</organism>
<dbReference type="EMBL" id="JACDUU010000002">
    <property type="protein sequence ID" value="MBA2870635.1"/>
    <property type="molecule type" value="Genomic_DNA"/>
</dbReference>
<keyword evidence="2" id="KW-1185">Reference proteome</keyword>
<reference evidence="1 2" key="1">
    <citation type="submission" date="2020-07" db="EMBL/GenBank/DDBJ databases">
        <title>Genomic Encyclopedia of Type Strains, Phase IV (KMG-IV): sequencing the most valuable type-strain genomes for metagenomic binning, comparative biology and taxonomic classification.</title>
        <authorList>
            <person name="Goeker M."/>
        </authorList>
    </citation>
    <scope>NUCLEOTIDE SEQUENCE [LARGE SCALE GENOMIC DNA]</scope>
    <source>
        <strain evidence="1 2">DSM 25220</strain>
    </source>
</reference>
<proteinExistence type="predicted"/>
<sequence>MLMILFVSPLASEMIRKIVIGADKDIDRFEAKVVSNE</sequence>
<dbReference type="AlphaFoldDB" id="A0A7V9YYM1"/>
<evidence type="ECO:0000313" key="2">
    <source>
        <dbReference type="Proteomes" id="UP000580891"/>
    </source>
</evidence>
<evidence type="ECO:0000313" key="1">
    <source>
        <dbReference type="EMBL" id="MBA2870635.1"/>
    </source>
</evidence>
<dbReference type="Proteomes" id="UP000580891">
    <property type="component" value="Unassembled WGS sequence"/>
</dbReference>
<protein>
    <submittedName>
        <fullName evidence="1">Uncharacterized protein</fullName>
    </submittedName>
</protein>
<accession>A0A7V9YYM1</accession>
<comment type="caution">
    <text evidence="1">The sequence shown here is derived from an EMBL/GenBank/DDBJ whole genome shotgun (WGS) entry which is preliminary data.</text>
</comment>